<feature type="compositionally biased region" description="Basic and acidic residues" evidence="1">
    <location>
        <begin position="57"/>
        <end position="77"/>
    </location>
</feature>
<dbReference type="InterPro" id="IPR037501">
    <property type="entry name" value="TPLATE"/>
</dbReference>
<evidence type="ECO:0000313" key="3">
    <source>
        <dbReference type="Proteomes" id="UP000008312"/>
    </source>
</evidence>
<proteinExistence type="predicted"/>
<dbReference type="AlphaFoldDB" id="D8MBK3"/>
<accession>D8MBK3</accession>
<reference evidence="2" key="1">
    <citation type="submission" date="2010-02" db="EMBL/GenBank/DDBJ databases">
        <title>Sequencing and annotation of the Blastocystis hominis genome.</title>
        <authorList>
            <person name="Wincker P."/>
        </authorList>
    </citation>
    <scope>NUCLEOTIDE SEQUENCE</scope>
    <source>
        <strain evidence="2">Singapore isolate B</strain>
    </source>
</reference>
<protein>
    <submittedName>
        <fullName evidence="2">Uncharacterized protein</fullName>
    </submittedName>
</protein>
<keyword evidence="3" id="KW-1185">Reference proteome</keyword>
<dbReference type="OrthoDB" id="10371853at2759"/>
<dbReference type="InParanoid" id="D8MBK3"/>
<dbReference type="GeneID" id="24922025"/>
<dbReference type="RefSeq" id="XP_012899490.1">
    <property type="nucleotide sequence ID" value="XM_013044036.1"/>
</dbReference>
<sequence length="697" mass="78118">MASVQAHHTWVKVSLNVLYSCSDCLTWPSQSGVACEKYLNALYALCTYVQNEQDSKKDNAEATEKDNNAEAAEKEAEKEAEEEEEANELLYTLQRILKHLVIAVLPNVTESSVRLRTIWILAQFVSSYELQKVLLGLVLYRLTQTQTVDEELDQRYAAFEHTSLATVGSVVTLTKTARGENLMLSDLLLRCVLLIVSDNEELAVIAYKAIQKYLQRTDLSIPARENALLILARISLSLPASSLPTGPLIQDQDHRLERIYSFVGTFAPTQDTDCEKQSKIQNIHDPAESYRQSIQNALVSTGAEEDEAVQKTSNKQSSLIYKAPTFHLRSTLSGGSDPLLIVGSFRSQSENRQLILRMTIFNATHISISGVSVSVAAQGALSMSSLRREASFEMQGTLLPRASVTWEAPLLVNRFERGTAQPLVTLKKGEETITQLNGSITEGTGDLVLPYTPIQIKFTDLLLPAPEHLLRAQAFRALWDRLAHFVFMDAVVEQSGERFLSEHLACERIRGPEGAIGFVDLPEIPAPNQLQAAGLCRTWNGDWLAYYCVGAYAVRPSERRAANDSATDTATAEEPTVTPTPLDETEREAQEQHAEWKVQYEFRSTSEQVIGALRANSQQWLDDLTDEQVTLVNLYENCTETNYQRMESVMFPGLSNLMLEGDMDMDEVLYRWNCLKRNRKNRYVEAQEEEAEGAEEE</sequence>
<name>D8MBK3_BLAHO</name>
<organism evidence="2">
    <name type="scientific">Blastocystis hominis</name>
    <dbReference type="NCBI Taxonomy" id="12968"/>
    <lineage>
        <taxon>Eukaryota</taxon>
        <taxon>Sar</taxon>
        <taxon>Stramenopiles</taxon>
        <taxon>Bigyra</taxon>
        <taxon>Opalozoa</taxon>
        <taxon>Opalinata</taxon>
        <taxon>Blastocystidae</taxon>
        <taxon>Blastocystis</taxon>
    </lineage>
</organism>
<dbReference type="PANTHER" id="PTHR36029:SF1">
    <property type="entry name" value="PROTEIN TPLATE"/>
    <property type="match status" value="1"/>
</dbReference>
<gene>
    <name evidence="2" type="ORF">GSBLH_T00005042001</name>
</gene>
<feature type="region of interest" description="Disordered" evidence="1">
    <location>
        <begin position="57"/>
        <end position="83"/>
    </location>
</feature>
<feature type="compositionally biased region" description="Low complexity" evidence="1">
    <location>
        <begin position="566"/>
        <end position="581"/>
    </location>
</feature>
<feature type="region of interest" description="Disordered" evidence="1">
    <location>
        <begin position="559"/>
        <end position="583"/>
    </location>
</feature>
<dbReference type="GO" id="GO:0006897">
    <property type="term" value="P:endocytosis"/>
    <property type="evidence" value="ECO:0007669"/>
    <property type="project" value="InterPro"/>
</dbReference>
<evidence type="ECO:0000313" key="2">
    <source>
        <dbReference type="EMBL" id="CBK25442.2"/>
    </source>
</evidence>
<dbReference type="PANTHER" id="PTHR36029">
    <property type="entry name" value="TSET COMPLEX MEMBER TSTA"/>
    <property type="match status" value="1"/>
</dbReference>
<dbReference type="Proteomes" id="UP000008312">
    <property type="component" value="Unassembled WGS sequence"/>
</dbReference>
<evidence type="ECO:0000256" key="1">
    <source>
        <dbReference type="SAM" id="MobiDB-lite"/>
    </source>
</evidence>
<dbReference type="EMBL" id="FN668691">
    <property type="protein sequence ID" value="CBK25442.2"/>
    <property type="molecule type" value="Genomic_DNA"/>
</dbReference>